<dbReference type="InterPro" id="IPR011051">
    <property type="entry name" value="RmlC_Cupin_sf"/>
</dbReference>
<name>A0A921IQJ9_9ACTN</name>
<dbReference type="InterPro" id="IPR010424">
    <property type="entry name" value="EutQ"/>
</dbReference>
<dbReference type="CDD" id="cd02228">
    <property type="entry name" value="cupin_EutQ"/>
    <property type="match status" value="1"/>
</dbReference>
<comment type="caution">
    <text evidence="1">The sequence shown here is derived from an EMBL/GenBank/DDBJ whole genome shotgun (WGS) entry which is preliminary data.</text>
</comment>
<dbReference type="PANTHER" id="PTHR36169">
    <property type="entry name" value="ETHANOLAMINE UTILIZATION PROTEIN EUTQ"/>
    <property type="match status" value="1"/>
</dbReference>
<protein>
    <submittedName>
        <fullName evidence="1">Cupin domain-containing protein</fullName>
    </submittedName>
</protein>
<dbReference type="InterPro" id="IPR014710">
    <property type="entry name" value="RmlC-like_jellyroll"/>
</dbReference>
<organism evidence="1 2">
    <name type="scientific">Collinsella ihumii</name>
    <dbReference type="NCBI Taxonomy" id="1720204"/>
    <lineage>
        <taxon>Bacteria</taxon>
        <taxon>Bacillati</taxon>
        <taxon>Actinomycetota</taxon>
        <taxon>Coriobacteriia</taxon>
        <taxon>Coriobacteriales</taxon>
        <taxon>Coriobacteriaceae</taxon>
        <taxon>Collinsella</taxon>
    </lineage>
</organism>
<dbReference type="Pfam" id="PF06249">
    <property type="entry name" value="EutQ"/>
    <property type="match status" value="1"/>
</dbReference>
<accession>A0A921IQJ9</accession>
<proteinExistence type="predicted"/>
<reference evidence="1" key="1">
    <citation type="journal article" date="2021" name="PeerJ">
        <title>Extensive microbial diversity within the chicken gut microbiome revealed by metagenomics and culture.</title>
        <authorList>
            <person name="Gilroy R."/>
            <person name="Ravi A."/>
            <person name="Getino M."/>
            <person name="Pursley I."/>
            <person name="Horton D.L."/>
            <person name="Alikhan N.F."/>
            <person name="Baker D."/>
            <person name="Gharbi K."/>
            <person name="Hall N."/>
            <person name="Watson M."/>
            <person name="Adriaenssens E.M."/>
            <person name="Foster-Nyarko E."/>
            <person name="Jarju S."/>
            <person name="Secka A."/>
            <person name="Antonio M."/>
            <person name="Oren A."/>
            <person name="Chaudhuri R.R."/>
            <person name="La Ragione R."/>
            <person name="Hildebrand F."/>
            <person name="Pallen M.J."/>
        </authorList>
    </citation>
    <scope>NUCLEOTIDE SEQUENCE</scope>
    <source>
        <strain evidence="1">ChiGjej2B2-7701</strain>
    </source>
</reference>
<dbReference type="Gene3D" id="2.60.120.10">
    <property type="entry name" value="Jelly Rolls"/>
    <property type="match status" value="1"/>
</dbReference>
<sequence>MDMSQDVLQALVENVVRATLEACASNTGYKHVDPSGIIGIKTSQVALEPFEGRSDVLLADVTTLEEAPRMGCGIMELKDGASFEWTLTYDEYDIVLEGTLEIEIDGRIVSAAPGEIIYIPKGSHIHFQTPDHAKYVYTVFPADWQ</sequence>
<dbReference type="SUPFAM" id="SSF51182">
    <property type="entry name" value="RmlC-like cupins"/>
    <property type="match status" value="1"/>
</dbReference>
<evidence type="ECO:0000313" key="2">
    <source>
        <dbReference type="Proteomes" id="UP000746751"/>
    </source>
</evidence>
<evidence type="ECO:0000313" key="1">
    <source>
        <dbReference type="EMBL" id="HJG30859.1"/>
    </source>
</evidence>
<dbReference type="Proteomes" id="UP000746751">
    <property type="component" value="Unassembled WGS sequence"/>
</dbReference>
<dbReference type="PANTHER" id="PTHR36169:SF1">
    <property type="entry name" value="ACETATE KINASE EUTQ"/>
    <property type="match status" value="1"/>
</dbReference>
<dbReference type="EMBL" id="DYVF01000039">
    <property type="protein sequence ID" value="HJG30859.1"/>
    <property type="molecule type" value="Genomic_DNA"/>
</dbReference>
<gene>
    <name evidence="1" type="ORF">K8U80_05630</name>
</gene>
<reference evidence="1" key="2">
    <citation type="submission" date="2021-09" db="EMBL/GenBank/DDBJ databases">
        <authorList>
            <person name="Gilroy R."/>
        </authorList>
    </citation>
    <scope>NUCLEOTIDE SEQUENCE</scope>
    <source>
        <strain evidence="1">ChiGjej2B2-7701</strain>
    </source>
</reference>
<dbReference type="AlphaFoldDB" id="A0A921IQJ9"/>